<dbReference type="PANTHER" id="PTHR43872">
    <property type="entry name" value="MONOOXYGENASE, PUTATIVE (AFU_ORTHOLOGUE AFUA_8G02570)-RELATED"/>
    <property type="match status" value="1"/>
</dbReference>
<evidence type="ECO:0000256" key="5">
    <source>
        <dbReference type="ARBA" id="ARBA00023002"/>
    </source>
</evidence>
<comment type="similarity">
    <text evidence="2">Belongs to the FAD-binding monooxygenase family.</text>
</comment>
<gene>
    <name evidence="7" type="ORF">J2X11_002425</name>
</gene>
<evidence type="ECO:0000256" key="4">
    <source>
        <dbReference type="ARBA" id="ARBA00022827"/>
    </source>
</evidence>
<dbReference type="Proteomes" id="UP001257739">
    <property type="component" value="Unassembled WGS sequence"/>
</dbReference>
<proteinExistence type="inferred from homology"/>
<evidence type="ECO:0000313" key="7">
    <source>
        <dbReference type="EMBL" id="MDR7087586.1"/>
    </source>
</evidence>
<evidence type="ECO:0000256" key="2">
    <source>
        <dbReference type="ARBA" id="ARBA00010139"/>
    </source>
</evidence>
<dbReference type="Gene3D" id="3.50.50.60">
    <property type="entry name" value="FAD/NAD(P)-binding domain"/>
    <property type="match status" value="3"/>
</dbReference>
<evidence type="ECO:0000256" key="3">
    <source>
        <dbReference type="ARBA" id="ARBA00022630"/>
    </source>
</evidence>
<comment type="caution">
    <text evidence="7">The sequence shown here is derived from an EMBL/GenBank/DDBJ whole genome shotgun (WGS) entry which is preliminary data.</text>
</comment>
<dbReference type="SUPFAM" id="SSF51905">
    <property type="entry name" value="FAD/NAD(P)-binding domain"/>
    <property type="match status" value="1"/>
</dbReference>
<dbReference type="EMBL" id="JAVDWH010000001">
    <property type="protein sequence ID" value="MDR7087586.1"/>
    <property type="molecule type" value="Genomic_DNA"/>
</dbReference>
<name>A0ABU1UQY6_9ACTN</name>
<organism evidence="7 8">
    <name type="scientific">Aeromicrobium panaciterrae</name>
    <dbReference type="NCBI Taxonomy" id="363861"/>
    <lineage>
        <taxon>Bacteria</taxon>
        <taxon>Bacillati</taxon>
        <taxon>Actinomycetota</taxon>
        <taxon>Actinomycetes</taxon>
        <taxon>Propionibacteriales</taxon>
        <taxon>Nocardioidaceae</taxon>
        <taxon>Aeromicrobium</taxon>
    </lineage>
</organism>
<dbReference type="InterPro" id="IPR020946">
    <property type="entry name" value="Flavin_mOase-like"/>
</dbReference>
<keyword evidence="6" id="KW-0503">Monooxygenase</keyword>
<evidence type="ECO:0000256" key="6">
    <source>
        <dbReference type="ARBA" id="ARBA00023033"/>
    </source>
</evidence>
<sequence length="491" mass="54745">MTVPHSDVIIVGAGLSGIGAAYRIQTECPGKTYAILESRDAIGGTWDLFRYPGIRSDSDMYTLSWPFRPWKNPKSIADGDDIRNYVRDAAADYGIDKNIQFGHRVTSAAWSTDDAKWTVTSTANGKTVTQTASFIYLCSGYYSYDKGYTPEFPGLDSYEGQVIHPQFWPEDLDYSGKEVVVIGSGATAVTLVPSMADKVKHITMLQRSPSYVMALPEEDKVADVMRKVLPDGFAHRAIRRKNAAFSVGMYQFCQRFPKQSRKLLLRLAKRRLPEGYDLDPHFTPVYDPWDQRLCIVPNGDLFRTIRGGKASIVTDHIKTFDAKGIELESGKRLDADIVITATGLQVVAFGQLKLSVDGKDIDPHELYVYKGLMFSGLPNFAWCVGYTNASWTLRADLSSQYVCKLINLLDKKGYDYGMPDPKGAGDAPRPILDLTSGYVQRVVNELPQQGVTSPWTIRQNWFLDSRDMKRTDLEQAMVFGKAKVAEASLAS</sequence>
<comment type="cofactor">
    <cofactor evidence="1">
        <name>FAD</name>
        <dbReference type="ChEBI" id="CHEBI:57692"/>
    </cofactor>
</comment>
<dbReference type="Pfam" id="PF13450">
    <property type="entry name" value="NAD_binding_8"/>
    <property type="match status" value="1"/>
</dbReference>
<evidence type="ECO:0000313" key="8">
    <source>
        <dbReference type="Proteomes" id="UP001257739"/>
    </source>
</evidence>
<dbReference type="PANTHER" id="PTHR43872:SF1">
    <property type="entry name" value="MONOOXYGENASE, PUTATIVE (AFU_ORTHOLOGUE AFUA_8G02570)-RELATED"/>
    <property type="match status" value="1"/>
</dbReference>
<dbReference type="InterPro" id="IPR051820">
    <property type="entry name" value="FAD-binding_MO"/>
</dbReference>
<evidence type="ECO:0000256" key="1">
    <source>
        <dbReference type="ARBA" id="ARBA00001974"/>
    </source>
</evidence>
<keyword evidence="3" id="KW-0285">Flavoprotein</keyword>
<keyword evidence="5" id="KW-0560">Oxidoreductase</keyword>
<dbReference type="Pfam" id="PF00743">
    <property type="entry name" value="FMO-like"/>
    <property type="match status" value="1"/>
</dbReference>
<keyword evidence="8" id="KW-1185">Reference proteome</keyword>
<keyword evidence="4" id="KW-0274">FAD</keyword>
<dbReference type="InterPro" id="IPR036188">
    <property type="entry name" value="FAD/NAD-bd_sf"/>
</dbReference>
<accession>A0ABU1UQY6</accession>
<dbReference type="RefSeq" id="WP_309971466.1">
    <property type="nucleotide sequence ID" value="NZ_JAVDWH010000001.1"/>
</dbReference>
<reference evidence="7 8" key="1">
    <citation type="submission" date="2023-07" db="EMBL/GenBank/DDBJ databases">
        <title>Sorghum-associated microbial communities from plants grown in Nebraska, USA.</title>
        <authorList>
            <person name="Schachtman D."/>
        </authorList>
    </citation>
    <scope>NUCLEOTIDE SEQUENCE [LARGE SCALE GENOMIC DNA]</scope>
    <source>
        <strain evidence="7 8">BE248</strain>
    </source>
</reference>
<protein>
    <submittedName>
        <fullName evidence="7">Cation diffusion facilitator CzcD-associated flavoprotein CzcO</fullName>
    </submittedName>
</protein>